<dbReference type="Proteomes" id="UP001596066">
    <property type="component" value="Unassembled WGS sequence"/>
</dbReference>
<dbReference type="InterPro" id="IPR046366">
    <property type="entry name" value="MPAB"/>
</dbReference>
<dbReference type="Pfam" id="PF09995">
    <property type="entry name" value="MPAB_Lcp_cat"/>
    <property type="match status" value="1"/>
</dbReference>
<accession>A0ABW0V8H3</accession>
<reference evidence="3" key="1">
    <citation type="journal article" date="2019" name="Int. J. Syst. Evol. Microbiol.">
        <title>The Global Catalogue of Microorganisms (GCM) 10K type strain sequencing project: providing services to taxonomists for standard genome sequencing and annotation.</title>
        <authorList>
            <consortium name="The Broad Institute Genomics Platform"/>
            <consortium name="The Broad Institute Genome Sequencing Center for Infectious Disease"/>
            <person name="Wu L."/>
            <person name="Ma J."/>
        </authorList>
    </citation>
    <scope>NUCLEOTIDE SEQUENCE [LARGE SCALE GENOMIC DNA]</scope>
    <source>
        <strain evidence="3">CGMCC 4.1622</strain>
    </source>
</reference>
<evidence type="ECO:0000313" key="3">
    <source>
        <dbReference type="Proteomes" id="UP001596066"/>
    </source>
</evidence>
<sequence length="224" mass="23738">MDAFGRLVLEELPQAARVGLTLGFVRTFAVPEIAAVLHGTGALLDAPKARAKATGATMFALIGQGVDSPEGRRLVGHLRTVHERPGITDELMAYVLACFTLGPVRFLDAYGRRPVTGQERAAAYGFHTALGNALGLPANGADLAEVGAWTEAFEARRFGPSPQGRALWASTSGLLASRLPRPLARLAPLVTAALLDGPLRRALGVDRPPAPVRTLVRAGLRRLR</sequence>
<keyword evidence="3" id="KW-1185">Reference proteome</keyword>
<organism evidence="2 3">
    <name type="scientific">Kitasatospora cinereorecta</name>
    <dbReference type="NCBI Taxonomy" id="285560"/>
    <lineage>
        <taxon>Bacteria</taxon>
        <taxon>Bacillati</taxon>
        <taxon>Actinomycetota</taxon>
        <taxon>Actinomycetes</taxon>
        <taxon>Kitasatosporales</taxon>
        <taxon>Streptomycetaceae</taxon>
        <taxon>Kitasatospora</taxon>
    </lineage>
</organism>
<keyword evidence="2" id="KW-0560">Oxidoreductase</keyword>
<dbReference type="EC" id="1.-.-.-" evidence="2"/>
<proteinExistence type="predicted"/>
<dbReference type="RefSeq" id="WP_346140588.1">
    <property type="nucleotide sequence ID" value="NZ_BAAAUA010000001.1"/>
</dbReference>
<comment type="caution">
    <text evidence="2">The sequence shown here is derived from an EMBL/GenBank/DDBJ whole genome shotgun (WGS) entry which is preliminary data.</text>
</comment>
<feature type="domain" description="ER-bound oxygenase mpaB/mpaB'/Rubber oxygenase catalytic" evidence="1">
    <location>
        <begin position="23"/>
        <end position="219"/>
    </location>
</feature>
<dbReference type="InterPro" id="IPR018713">
    <property type="entry name" value="MPAB/Lcp_cat_dom"/>
</dbReference>
<dbReference type="GO" id="GO:0016491">
    <property type="term" value="F:oxidoreductase activity"/>
    <property type="evidence" value="ECO:0007669"/>
    <property type="project" value="UniProtKB-KW"/>
</dbReference>
<protein>
    <submittedName>
        <fullName evidence="2">Oxygenase MpaB family protein</fullName>
        <ecNumber evidence="2">1.-.-.-</ecNumber>
    </submittedName>
</protein>
<evidence type="ECO:0000259" key="1">
    <source>
        <dbReference type="Pfam" id="PF09995"/>
    </source>
</evidence>
<gene>
    <name evidence="2" type="ORF">ACFPZF_05750</name>
</gene>
<dbReference type="PANTHER" id="PTHR36124">
    <property type="match status" value="1"/>
</dbReference>
<dbReference type="EMBL" id="JBHSOC010000007">
    <property type="protein sequence ID" value="MFC5640856.1"/>
    <property type="molecule type" value="Genomic_DNA"/>
</dbReference>
<evidence type="ECO:0000313" key="2">
    <source>
        <dbReference type="EMBL" id="MFC5640856.1"/>
    </source>
</evidence>
<name>A0ABW0V8H3_9ACTN</name>
<dbReference type="PANTHER" id="PTHR36124:SF1">
    <property type="entry name" value="ER-BOUND OXYGENASE MPAB_MPAB'_RUBBER OXYGENASE CATALYTIC DOMAIN-CONTAINING PROTEIN"/>
    <property type="match status" value="1"/>
</dbReference>